<dbReference type="HOGENOM" id="CLU_2289862_0_0_5"/>
<dbReference type="EMBL" id="AP010803">
    <property type="protein sequence ID" value="BAI96853.1"/>
    <property type="molecule type" value="Genomic_DNA"/>
</dbReference>
<evidence type="ECO:0000313" key="2">
    <source>
        <dbReference type="Proteomes" id="UP000007753"/>
    </source>
</evidence>
<accession>D4Z2M1</accession>
<dbReference type="STRING" id="452662.SJA_C1-20190"/>
<name>D4Z2M1_SPHIU</name>
<organism evidence="1 2">
    <name type="scientific">Sphingobium indicum (strain DSM 16413 / CCM 7287 / MTCC 6362 / UT26 / NBRC 101211 / UT26S)</name>
    <name type="common">Sphingobium japonicum</name>
    <dbReference type="NCBI Taxonomy" id="452662"/>
    <lineage>
        <taxon>Bacteria</taxon>
        <taxon>Pseudomonadati</taxon>
        <taxon>Pseudomonadota</taxon>
        <taxon>Alphaproteobacteria</taxon>
        <taxon>Sphingomonadales</taxon>
        <taxon>Sphingomonadaceae</taxon>
        <taxon>Sphingobium</taxon>
    </lineage>
</organism>
<dbReference type="AlphaFoldDB" id="D4Z2M1"/>
<proteinExistence type="predicted"/>
<gene>
    <name evidence="1" type="ordered locus">SJA_C1-20190</name>
</gene>
<keyword evidence="2" id="KW-1185">Reference proteome</keyword>
<sequence>MSLIAPPGLAGRHRTTIRQTATQSARPTMASIRIGAAAHAFALHSRNGFGRAFGLGPDTLPLAGADSCFCLTPRFPTRDARVWPMREPCGRARRGEFSDRV</sequence>
<evidence type="ECO:0000313" key="1">
    <source>
        <dbReference type="EMBL" id="BAI96853.1"/>
    </source>
</evidence>
<reference evidence="1 2" key="1">
    <citation type="journal article" date="2010" name="J. Bacteriol.">
        <title>Complete genome sequence of the representative gamma-hexachlorocyclohexane-degrading bacterium Sphingobium japonicum UT26.</title>
        <authorList>
            <person name="Nagata Y."/>
            <person name="Ohtsubo Y."/>
            <person name="Endo R."/>
            <person name="Ichikawa N."/>
            <person name="Ankai A."/>
            <person name="Oguchi A."/>
            <person name="Fukui S."/>
            <person name="Fujita N."/>
            <person name="Tsuda M."/>
        </authorList>
    </citation>
    <scope>NUCLEOTIDE SEQUENCE [LARGE SCALE GENOMIC DNA]</scope>
    <source>
        <strain evidence="2">DSM 16413 / CCM 7287 / MTCC 6362 / UT26 / NBRC 101211 / UT26S</strain>
    </source>
</reference>
<dbReference type="Proteomes" id="UP000007753">
    <property type="component" value="Chromosome 1"/>
</dbReference>
<protein>
    <submittedName>
        <fullName evidence="1">Uncharacterized protein</fullName>
    </submittedName>
</protein>
<dbReference type="KEGG" id="sjp:SJA_C1-20190"/>